<evidence type="ECO:0000256" key="1">
    <source>
        <dbReference type="SAM" id="SignalP"/>
    </source>
</evidence>
<organism evidence="2 3">
    <name type="scientific">Chaetoceros tenuissimus</name>
    <dbReference type="NCBI Taxonomy" id="426638"/>
    <lineage>
        <taxon>Eukaryota</taxon>
        <taxon>Sar</taxon>
        <taxon>Stramenopiles</taxon>
        <taxon>Ochrophyta</taxon>
        <taxon>Bacillariophyta</taxon>
        <taxon>Coscinodiscophyceae</taxon>
        <taxon>Chaetocerotophycidae</taxon>
        <taxon>Chaetocerotales</taxon>
        <taxon>Chaetocerotaceae</taxon>
        <taxon>Chaetoceros</taxon>
    </lineage>
</organism>
<dbReference type="AlphaFoldDB" id="A0AAD3H4B6"/>
<dbReference type="Gene3D" id="2.60.40.10">
    <property type="entry name" value="Immunoglobulins"/>
    <property type="match status" value="1"/>
</dbReference>
<reference evidence="2 3" key="1">
    <citation type="journal article" date="2021" name="Sci. Rep.">
        <title>The genome of the diatom Chaetoceros tenuissimus carries an ancient integrated fragment of an extant virus.</title>
        <authorList>
            <person name="Hongo Y."/>
            <person name="Kimura K."/>
            <person name="Takaki Y."/>
            <person name="Yoshida Y."/>
            <person name="Baba S."/>
            <person name="Kobayashi G."/>
            <person name="Nagasaki K."/>
            <person name="Hano T."/>
            <person name="Tomaru Y."/>
        </authorList>
    </citation>
    <scope>NUCLEOTIDE SEQUENCE [LARGE SCALE GENOMIC DNA]</scope>
    <source>
        <strain evidence="2 3">NIES-3715</strain>
    </source>
</reference>
<proteinExistence type="predicted"/>
<dbReference type="EMBL" id="BLLK01000038">
    <property type="protein sequence ID" value="GFH49880.1"/>
    <property type="molecule type" value="Genomic_DNA"/>
</dbReference>
<sequence>MKFSLSILALTLSSATAFSPSALSSTSRTRLSGYLDDLSSDLYGEDATPDVVADSREANQMAKENVDRGGVGSWEGYVEFEEFDGGDGQMGVAGDGQKGLDKSDFETGGLAKQMNKSQMRSARNAWGTDTGYAESLREQGVDTARAQQLENWNNQQEIKKMKDQQRFMTESFDAQQENAEADWRTLAKFGVERNQDFDLNETFGQVSLADAELEGILELNARPGTMAGGVGSTEISLKNPYMGFSDFRAAFTADSGNVFSVDPAEGSLSKEPTRIVVKFRPESIGQYEGYLVIETEDFKKTWKVIGSTA</sequence>
<keyword evidence="1" id="KW-0732">Signal</keyword>
<keyword evidence="3" id="KW-1185">Reference proteome</keyword>
<name>A0AAD3H4B6_9STRA</name>
<dbReference type="InterPro" id="IPR013783">
    <property type="entry name" value="Ig-like_fold"/>
</dbReference>
<comment type="caution">
    <text evidence="2">The sequence shown here is derived from an EMBL/GenBank/DDBJ whole genome shotgun (WGS) entry which is preliminary data.</text>
</comment>
<evidence type="ECO:0000313" key="3">
    <source>
        <dbReference type="Proteomes" id="UP001054902"/>
    </source>
</evidence>
<dbReference type="Proteomes" id="UP001054902">
    <property type="component" value="Unassembled WGS sequence"/>
</dbReference>
<accession>A0AAD3H4B6</accession>
<gene>
    <name evidence="2" type="ORF">CTEN210_06356</name>
</gene>
<protein>
    <submittedName>
        <fullName evidence="2">Uncharacterized protein</fullName>
    </submittedName>
</protein>
<evidence type="ECO:0000313" key="2">
    <source>
        <dbReference type="EMBL" id="GFH49880.1"/>
    </source>
</evidence>
<feature type="signal peptide" evidence="1">
    <location>
        <begin position="1"/>
        <end position="17"/>
    </location>
</feature>
<feature type="chain" id="PRO_5042273748" evidence="1">
    <location>
        <begin position="18"/>
        <end position="309"/>
    </location>
</feature>